<dbReference type="EMBL" id="JAANIT010011227">
    <property type="protein sequence ID" value="KAG1523603.1"/>
    <property type="molecule type" value="Genomic_DNA"/>
</dbReference>
<evidence type="ECO:0000313" key="2">
    <source>
        <dbReference type="EMBL" id="KAG1523603.1"/>
    </source>
</evidence>
<dbReference type="AlphaFoldDB" id="A0A9P6XLP3"/>
<accession>A0A9P6XLP3</accession>
<reference evidence="2" key="1">
    <citation type="journal article" date="2020" name="Microb. Genom.">
        <title>Genetic diversity of clinical and environmental Mucorales isolates obtained from an investigation of mucormycosis cases among solid organ transplant recipients.</title>
        <authorList>
            <person name="Nguyen M.H."/>
            <person name="Kaul D."/>
            <person name="Muto C."/>
            <person name="Cheng S.J."/>
            <person name="Richter R.A."/>
            <person name="Bruno V.M."/>
            <person name="Liu G."/>
            <person name="Beyhan S."/>
            <person name="Sundermann A.J."/>
            <person name="Mounaud S."/>
            <person name="Pasculle A.W."/>
            <person name="Nierman W.C."/>
            <person name="Driscoll E."/>
            <person name="Cumbie R."/>
            <person name="Clancy C.J."/>
            <person name="Dupont C.L."/>
        </authorList>
    </citation>
    <scope>NUCLEOTIDE SEQUENCE</scope>
    <source>
        <strain evidence="2">GL16</strain>
    </source>
</reference>
<evidence type="ECO:0000256" key="1">
    <source>
        <dbReference type="SAM" id="MobiDB-lite"/>
    </source>
</evidence>
<evidence type="ECO:0000313" key="3">
    <source>
        <dbReference type="Proteomes" id="UP000717996"/>
    </source>
</evidence>
<sequence length="98" mass="9248">MASDARAPAGGVQRCDRPGQEHLGGLRAGAAGAVLHRAGDLPAQPGSGAVADGGHGLVPGDPDSAVAAAATGGAALCARPTAARALGIACLVAGARHR</sequence>
<feature type="region of interest" description="Disordered" evidence="1">
    <location>
        <begin position="1"/>
        <end position="26"/>
    </location>
</feature>
<protein>
    <submittedName>
        <fullName evidence="2">Uncharacterized protein</fullName>
    </submittedName>
</protein>
<comment type="caution">
    <text evidence="2">The sequence shown here is derived from an EMBL/GenBank/DDBJ whole genome shotgun (WGS) entry which is preliminary data.</text>
</comment>
<name>A0A9P6XLP3_RHIOR</name>
<proteinExistence type="predicted"/>
<dbReference type="Proteomes" id="UP000717996">
    <property type="component" value="Unassembled WGS sequence"/>
</dbReference>
<gene>
    <name evidence="2" type="ORF">G6F51_014502</name>
</gene>
<organism evidence="2 3">
    <name type="scientific">Rhizopus oryzae</name>
    <name type="common">Mucormycosis agent</name>
    <name type="synonym">Rhizopus arrhizus var. delemar</name>
    <dbReference type="NCBI Taxonomy" id="64495"/>
    <lineage>
        <taxon>Eukaryota</taxon>
        <taxon>Fungi</taxon>
        <taxon>Fungi incertae sedis</taxon>
        <taxon>Mucoromycota</taxon>
        <taxon>Mucoromycotina</taxon>
        <taxon>Mucoromycetes</taxon>
        <taxon>Mucorales</taxon>
        <taxon>Mucorineae</taxon>
        <taxon>Rhizopodaceae</taxon>
        <taxon>Rhizopus</taxon>
    </lineage>
</organism>